<evidence type="ECO:0000313" key="1">
    <source>
        <dbReference type="EMBL" id="KKN36764.1"/>
    </source>
</evidence>
<comment type="caution">
    <text evidence="1">The sequence shown here is derived from an EMBL/GenBank/DDBJ whole genome shotgun (WGS) entry which is preliminary data.</text>
</comment>
<dbReference type="AlphaFoldDB" id="A0A0F9Q2S2"/>
<name>A0A0F9Q2S2_9ZZZZ</name>
<proteinExistence type="predicted"/>
<protein>
    <submittedName>
        <fullName evidence="1">Uncharacterized protein</fullName>
    </submittedName>
</protein>
<accession>A0A0F9Q2S2</accession>
<reference evidence="1" key="1">
    <citation type="journal article" date="2015" name="Nature">
        <title>Complex archaea that bridge the gap between prokaryotes and eukaryotes.</title>
        <authorList>
            <person name="Spang A."/>
            <person name="Saw J.H."/>
            <person name="Jorgensen S.L."/>
            <person name="Zaremba-Niedzwiedzka K."/>
            <person name="Martijn J."/>
            <person name="Lind A.E."/>
            <person name="van Eijk R."/>
            <person name="Schleper C."/>
            <person name="Guy L."/>
            <person name="Ettema T.J."/>
        </authorList>
    </citation>
    <scope>NUCLEOTIDE SEQUENCE</scope>
</reference>
<organism evidence="1">
    <name type="scientific">marine sediment metagenome</name>
    <dbReference type="NCBI Taxonomy" id="412755"/>
    <lineage>
        <taxon>unclassified sequences</taxon>
        <taxon>metagenomes</taxon>
        <taxon>ecological metagenomes</taxon>
    </lineage>
</organism>
<dbReference type="EMBL" id="LAZR01001944">
    <property type="protein sequence ID" value="KKN36764.1"/>
    <property type="molecule type" value="Genomic_DNA"/>
</dbReference>
<gene>
    <name evidence="1" type="ORF">LCGC14_0770240</name>
</gene>
<sequence length="44" mass="5100">MSCEDCRTELINNNEEYAAGVPDVDIVSDDIPFWYCTNPECRRD</sequence>